<dbReference type="PANTHER" id="PTHR30313:SF2">
    <property type="entry name" value="DNA PRIMASE"/>
    <property type="match status" value="1"/>
</dbReference>
<comment type="subunit">
    <text evidence="12">Monomer. Interacts with DnaB.</text>
</comment>
<feature type="zinc finger region" description="CHC2-type" evidence="12 14">
    <location>
        <begin position="38"/>
        <end position="62"/>
    </location>
</feature>
<dbReference type="AlphaFoldDB" id="A0A841R5F6"/>
<keyword evidence="11 12" id="KW-0804">Transcription</keyword>
<dbReference type="GO" id="GO:1990077">
    <property type="term" value="C:primosome complex"/>
    <property type="evidence" value="ECO:0007669"/>
    <property type="project" value="UniProtKB-KW"/>
</dbReference>
<protein>
    <recommendedName>
        <fullName evidence="12 13">DNA primase</fullName>
        <ecNumber evidence="12">2.7.7.101</ecNumber>
    </recommendedName>
</protein>
<dbReference type="Gene3D" id="3.40.1360.10">
    <property type="match status" value="1"/>
</dbReference>
<feature type="domain" description="Toprim" evidence="15">
    <location>
        <begin position="254"/>
        <end position="335"/>
    </location>
</feature>
<dbReference type="InterPro" id="IPR006295">
    <property type="entry name" value="DNA_primase_DnaG"/>
</dbReference>
<dbReference type="Gene3D" id="3.90.980.10">
    <property type="entry name" value="DNA primase, catalytic core, N-terminal domain"/>
    <property type="match status" value="1"/>
</dbReference>
<keyword evidence="8 12" id="KW-0862">Zinc</keyword>
<dbReference type="Pfam" id="PF13155">
    <property type="entry name" value="Toprim_2"/>
    <property type="match status" value="1"/>
</dbReference>
<evidence type="ECO:0000256" key="3">
    <source>
        <dbReference type="ARBA" id="ARBA00022679"/>
    </source>
</evidence>
<dbReference type="HAMAP" id="MF_00974">
    <property type="entry name" value="DNA_primase_DnaG"/>
    <property type="match status" value="1"/>
</dbReference>
<dbReference type="Pfam" id="PF08275">
    <property type="entry name" value="DNAG_N"/>
    <property type="match status" value="1"/>
</dbReference>
<proteinExistence type="inferred from homology"/>
<evidence type="ECO:0000256" key="2">
    <source>
        <dbReference type="ARBA" id="ARBA00022515"/>
    </source>
</evidence>
<dbReference type="EMBL" id="JACHGJ010000001">
    <property type="protein sequence ID" value="MBB6479095.1"/>
    <property type="molecule type" value="Genomic_DNA"/>
</dbReference>
<name>A0A841R5F6_9SPIO</name>
<comment type="domain">
    <text evidence="12">Contains an N-terminal zinc-binding domain, a central core domain that contains the primase activity, and a C-terminal DnaB-binding domain.</text>
</comment>
<dbReference type="PROSITE" id="PS50880">
    <property type="entry name" value="TOPRIM"/>
    <property type="match status" value="1"/>
</dbReference>
<sequence>MRIPESKIEEINDKVNIVDLVSEYVSLKPKGGRYWGLCPFHNEKTPSFSVTLDKNIYYCFGCHKGGGAINFLMEIEKLDFIDSVKMLAKKAGVTLDLSENDNSEYSGKRDAMLELYKRVSGSFRYILENSESAGQAREYIAARGINQETSEKFELGFAPYDFNWLFNFLKKKNYSLEFLGESGLFSKNKKNFPLFINRLIFPVFSVRNEVIGFSGRELGNRGPKYINTPETLIFHKGSQLYGISQALSDMRKKKQFILCEGNIDVLALHQSGYTNAVAPLGTAFTSEQAKLLKRYADSGIIVFDGDEAGIKATSKAIIICESFGIEVSVAELPQGRDPADIMQKDGVESLHKILKYPITSFEYLYKCAIRAYDVRSPEGMEKVVREIFPYITSIRSDVKRDVCLSRLAEKLGIGKESILSDFLRQKKAPVRRDVVKKDEAIKISDELYLMLAGAANRDYFNIISSSLGIDDLKDKNAVLLFSAVMGCEEAGEETVESLLMRIGEGPLKSLLVEKLSSSQFLINPEDVIRDSVKTIMLRNMMENRARIESDIRNFGLSATSSEEDLKGLISEKLSLDKKIEELKR</sequence>
<keyword evidence="5 12" id="KW-0235">DNA replication</keyword>
<dbReference type="Pfam" id="PF01807">
    <property type="entry name" value="Zn_ribbon_DnaG"/>
    <property type="match status" value="1"/>
</dbReference>
<dbReference type="GO" id="GO:0000428">
    <property type="term" value="C:DNA-directed RNA polymerase complex"/>
    <property type="evidence" value="ECO:0007669"/>
    <property type="project" value="UniProtKB-KW"/>
</dbReference>
<dbReference type="InterPro" id="IPR006171">
    <property type="entry name" value="TOPRIM_dom"/>
</dbReference>
<keyword evidence="2 12" id="KW-0639">Primosome</keyword>
<dbReference type="PIRSF" id="PIRSF002811">
    <property type="entry name" value="DnaG"/>
    <property type="match status" value="1"/>
</dbReference>
<dbReference type="InterPro" id="IPR037068">
    <property type="entry name" value="DNA_primase_core_N_sf"/>
</dbReference>
<keyword evidence="4 12" id="KW-0548">Nucleotidyltransferase</keyword>
<evidence type="ECO:0000256" key="6">
    <source>
        <dbReference type="ARBA" id="ARBA00022723"/>
    </source>
</evidence>
<dbReference type="InterPro" id="IPR019475">
    <property type="entry name" value="DNA_primase_DnaB-bd"/>
</dbReference>
<evidence type="ECO:0000259" key="15">
    <source>
        <dbReference type="PROSITE" id="PS50880"/>
    </source>
</evidence>
<comment type="similarity">
    <text evidence="12 13">Belongs to the DnaG primase family.</text>
</comment>
<dbReference type="EC" id="2.7.7.101" evidence="12"/>
<keyword evidence="17" id="KW-1185">Reference proteome</keyword>
<comment type="catalytic activity">
    <reaction evidence="12">
        <text>ssDNA + n NTP = ssDNA/pppN(pN)n-1 hybrid + (n-1) diphosphate.</text>
        <dbReference type="EC" id="2.7.7.101"/>
    </reaction>
</comment>
<dbReference type="Pfam" id="PF10410">
    <property type="entry name" value="DnaB_bind"/>
    <property type="match status" value="1"/>
</dbReference>
<dbReference type="GO" id="GO:0003677">
    <property type="term" value="F:DNA binding"/>
    <property type="evidence" value="ECO:0007669"/>
    <property type="project" value="UniProtKB-KW"/>
</dbReference>
<comment type="function">
    <text evidence="12 13">RNA polymerase that catalyzes the synthesis of short RNA molecules used as primers for DNA polymerase during DNA replication.</text>
</comment>
<evidence type="ECO:0000256" key="8">
    <source>
        <dbReference type="ARBA" id="ARBA00022833"/>
    </source>
</evidence>
<dbReference type="InterPro" id="IPR034151">
    <property type="entry name" value="TOPRIM_DnaG_bac"/>
</dbReference>
<dbReference type="PANTHER" id="PTHR30313">
    <property type="entry name" value="DNA PRIMASE"/>
    <property type="match status" value="1"/>
</dbReference>
<evidence type="ECO:0000256" key="11">
    <source>
        <dbReference type="ARBA" id="ARBA00023163"/>
    </source>
</evidence>
<accession>A0A841R5F6</accession>
<keyword evidence="7 12" id="KW-0863">Zinc-finger</keyword>
<evidence type="ECO:0000256" key="10">
    <source>
        <dbReference type="ARBA" id="ARBA00023125"/>
    </source>
</evidence>
<dbReference type="InterPro" id="IPR050219">
    <property type="entry name" value="DnaG_primase"/>
</dbReference>
<comment type="caution">
    <text evidence="16">The sequence shown here is derived from an EMBL/GenBank/DDBJ whole genome shotgun (WGS) entry which is preliminary data.</text>
</comment>
<keyword evidence="1 12" id="KW-0240">DNA-directed RNA polymerase</keyword>
<dbReference type="FunFam" id="3.90.580.10:FF:000001">
    <property type="entry name" value="DNA primase"/>
    <property type="match status" value="1"/>
</dbReference>
<evidence type="ECO:0000256" key="1">
    <source>
        <dbReference type="ARBA" id="ARBA00022478"/>
    </source>
</evidence>
<dbReference type="InterPro" id="IPR002694">
    <property type="entry name" value="Znf_CHC2"/>
</dbReference>
<evidence type="ECO:0000256" key="13">
    <source>
        <dbReference type="PIRNR" id="PIRNR002811"/>
    </source>
</evidence>
<dbReference type="Proteomes" id="UP000587760">
    <property type="component" value="Unassembled WGS sequence"/>
</dbReference>
<dbReference type="SMART" id="SM00400">
    <property type="entry name" value="ZnF_CHCC"/>
    <property type="match status" value="1"/>
</dbReference>
<evidence type="ECO:0000256" key="12">
    <source>
        <dbReference type="HAMAP-Rule" id="MF_00974"/>
    </source>
</evidence>
<evidence type="ECO:0000256" key="9">
    <source>
        <dbReference type="ARBA" id="ARBA00022842"/>
    </source>
</evidence>
<evidence type="ECO:0000256" key="4">
    <source>
        <dbReference type="ARBA" id="ARBA00022695"/>
    </source>
</evidence>
<dbReference type="GO" id="GO:0008270">
    <property type="term" value="F:zinc ion binding"/>
    <property type="evidence" value="ECO:0007669"/>
    <property type="project" value="UniProtKB-UniRule"/>
</dbReference>
<evidence type="ECO:0000256" key="14">
    <source>
        <dbReference type="PIRSR" id="PIRSR002811-1"/>
    </source>
</evidence>
<dbReference type="GO" id="GO:0005737">
    <property type="term" value="C:cytoplasm"/>
    <property type="evidence" value="ECO:0007669"/>
    <property type="project" value="TreeGrafter"/>
</dbReference>
<evidence type="ECO:0000256" key="5">
    <source>
        <dbReference type="ARBA" id="ARBA00022705"/>
    </source>
</evidence>
<evidence type="ECO:0000313" key="17">
    <source>
        <dbReference type="Proteomes" id="UP000587760"/>
    </source>
</evidence>
<dbReference type="SUPFAM" id="SSF57783">
    <property type="entry name" value="Zinc beta-ribbon"/>
    <property type="match status" value="1"/>
</dbReference>
<organism evidence="16 17">
    <name type="scientific">Spirochaeta isovalerica</name>
    <dbReference type="NCBI Taxonomy" id="150"/>
    <lineage>
        <taxon>Bacteria</taxon>
        <taxon>Pseudomonadati</taxon>
        <taxon>Spirochaetota</taxon>
        <taxon>Spirochaetia</taxon>
        <taxon>Spirochaetales</taxon>
        <taxon>Spirochaetaceae</taxon>
        <taxon>Spirochaeta</taxon>
    </lineage>
</organism>
<reference evidence="16 17" key="1">
    <citation type="submission" date="2020-08" db="EMBL/GenBank/DDBJ databases">
        <title>Genomic Encyclopedia of Type Strains, Phase IV (KMG-IV): sequencing the most valuable type-strain genomes for metagenomic binning, comparative biology and taxonomic classification.</title>
        <authorList>
            <person name="Goeker M."/>
        </authorList>
    </citation>
    <scope>NUCLEOTIDE SEQUENCE [LARGE SCALE GENOMIC DNA]</scope>
    <source>
        <strain evidence="16 17">DSM 2461</strain>
    </source>
</reference>
<dbReference type="NCBIfam" id="TIGR01391">
    <property type="entry name" value="dnaG"/>
    <property type="match status" value="1"/>
</dbReference>
<dbReference type="GO" id="GO:0003899">
    <property type="term" value="F:DNA-directed RNA polymerase activity"/>
    <property type="evidence" value="ECO:0007669"/>
    <property type="project" value="UniProtKB-UniRule"/>
</dbReference>
<dbReference type="InterPro" id="IPR036977">
    <property type="entry name" value="DNA_primase_Znf_CHC2"/>
</dbReference>
<evidence type="ECO:0000313" key="16">
    <source>
        <dbReference type="EMBL" id="MBB6479095.1"/>
    </source>
</evidence>
<keyword evidence="9" id="KW-0460">Magnesium</keyword>
<dbReference type="SMART" id="SM00493">
    <property type="entry name" value="TOPRIM"/>
    <property type="match status" value="1"/>
</dbReference>
<keyword evidence="6 12" id="KW-0479">Metal-binding</keyword>
<dbReference type="CDD" id="cd03364">
    <property type="entry name" value="TOPRIM_DnaG_primases"/>
    <property type="match status" value="1"/>
</dbReference>
<comment type="cofactor">
    <cofactor evidence="12 13 14">
        <name>Zn(2+)</name>
        <dbReference type="ChEBI" id="CHEBI:29105"/>
    </cofactor>
    <text evidence="12 13 14">Binds 1 zinc ion per monomer.</text>
</comment>
<keyword evidence="3 12" id="KW-0808">Transferase</keyword>
<dbReference type="Gene3D" id="3.90.580.10">
    <property type="entry name" value="Zinc finger, CHC2-type domain"/>
    <property type="match status" value="1"/>
</dbReference>
<dbReference type="SUPFAM" id="SSF56731">
    <property type="entry name" value="DNA primase core"/>
    <property type="match status" value="1"/>
</dbReference>
<gene>
    <name evidence="12" type="primary">dnaG</name>
    <name evidence="16" type="ORF">HNR50_000728</name>
</gene>
<dbReference type="InterPro" id="IPR013264">
    <property type="entry name" value="DNAG_N"/>
</dbReference>
<keyword evidence="10 12" id="KW-0238">DNA-binding</keyword>
<evidence type="ECO:0000256" key="7">
    <source>
        <dbReference type="ARBA" id="ARBA00022771"/>
    </source>
</evidence>
<dbReference type="InterPro" id="IPR030846">
    <property type="entry name" value="DnaG_bac"/>
</dbReference>
<dbReference type="RefSeq" id="WP_184743884.1">
    <property type="nucleotide sequence ID" value="NZ_JACHGJ010000001.1"/>
</dbReference>
<dbReference type="GO" id="GO:0006269">
    <property type="term" value="P:DNA replication, synthesis of primer"/>
    <property type="evidence" value="ECO:0007669"/>
    <property type="project" value="UniProtKB-UniRule"/>
</dbReference>